<evidence type="ECO:0000256" key="5">
    <source>
        <dbReference type="ARBA" id="ARBA00051722"/>
    </source>
</evidence>
<evidence type="ECO:0000256" key="1">
    <source>
        <dbReference type="ARBA" id="ARBA00011063"/>
    </source>
</evidence>
<dbReference type="Pfam" id="PF01451">
    <property type="entry name" value="LMWPc"/>
    <property type="match status" value="1"/>
</dbReference>
<feature type="active site" evidence="6">
    <location>
        <position position="15"/>
    </location>
</feature>
<keyword evidence="9" id="KW-1185">Reference proteome</keyword>
<comment type="catalytic activity">
    <reaction evidence="5">
        <text>O-phospho-L-tyrosyl-[protein] + H2O = L-tyrosyl-[protein] + phosphate</text>
        <dbReference type="Rhea" id="RHEA:10684"/>
        <dbReference type="Rhea" id="RHEA-COMP:10136"/>
        <dbReference type="Rhea" id="RHEA-COMP:20101"/>
        <dbReference type="ChEBI" id="CHEBI:15377"/>
        <dbReference type="ChEBI" id="CHEBI:43474"/>
        <dbReference type="ChEBI" id="CHEBI:46858"/>
        <dbReference type="ChEBI" id="CHEBI:61978"/>
        <dbReference type="EC" id="3.1.3.48"/>
    </reaction>
</comment>
<keyword evidence="3" id="KW-0378">Hydrolase</keyword>
<dbReference type="PANTHER" id="PTHR11717:SF31">
    <property type="entry name" value="LOW MOLECULAR WEIGHT PROTEIN-TYROSINE-PHOSPHATASE ETP-RELATED"/>
    <property type="match status" value="1"/>
</dbReference>
<sequence length="144" mass="16071">MFKKILIVCVGNICRSPTAEYVLRHHLGSSAEVTSAGLSGLDGHPVEPDALTLLTANGIDGTPHVARKLTVRMLHEADLVLGMEQWHLDAMARLAPEARGKLYLLDHWTGKRDVPDPYRQGHEAFEHVYARIDDGVRGWLPYLR</sequence>
<dbReference type="AlphaFoldDB" id="A0A0F3K9A3"/>
<comment type="caution">
    <text evidence="8">The sequence shown here is derived from an EMBL/GenBank/DDBJ whole genome shotgun (WGS) entry which is preliminary data.</text>
</comment>
<dbReference type="RefSeq" id="WP_045830967.1">
    <property type="nucleotide sequence ID" value="NZ_JZRB01000046.1"/>
</dbReference>
<evidence type="ECO:0000259" key="7">
    <source>
        <dbReference type="SMART" id="SM00226"/>
    </source>
</evidence>
<dbReference type="Gene3D" id="3.40.50.2300">
    <property type="match status" value="1"/>
</dbReference>
<dbReference type="PANTHER" id="PTHR11717">
    <property type="entry name" value="LOW MOLECULAR WEIGHT PROTEIN TYROSINE PHOSPHATASE"/>
    <property type="match status" value="1"/>
</dbReference>
<evidence type="ECO:0000313" key="8">
    <source>
        <dbReference type="EMBL" id="KJV27813.1"/>
    </source>
</evidence>
<dbReference type="CDD" id="cd16343">
    <property type="entry name" value="LMWPTP"/>
    <property type="match status" value="1"/>
</dbReference>
<reference evidence="8 9" key="1">
    <citation type="submission" date="2015-03" db="EMBL/GenBank/DDBJ databases">
        <title>Draft genome sequence of Luteibacter yeojuensis strain SU11.</title>
        <authorList>
            <person name="Sulaiman J."/>
            <person name="Priya K."/>
            <person name="Chan K.-G."/>
        </authorList>
    </citation>
    <scope>NUCLEOTIDE SEQUENCE [LARGE SCALE GENOMIC DNA]</scope>
    <source>
        <strain evidence="8 9">SU11</strain>
    </source>
</reference>
<dbReference type="SMART" id="SM00226">
    <property type="entry name" value="LMWPc"/>
    <property type="match status" value="1"/>
</dbReference>
<dbReference type="Proteomes" id="UP000033651">
    <property type="component" value="Unassembled WGS sequence"/>
</dbReference>
<evidence type="ECO:0000313" key="9">
    <source>
        <dbReference type="Proteomes" id="UP000033651"/>
    </source>
</evidence>
<dbReference type="InterPro" id="IPR050438">
    <property type="entry name" value="LMW_PTPase"/>
</dbReference>
<dbReference type="PRINTS" id="PR00719">
    <property type="entry name" value="LMWPTPASE"/>
</dbReference>
<evidence type="ECO:0000256" key="4">
    <source>
        <dbReference type="ARBA" id="ARBA00022912"/>
    </source>
</evidence>
<dbReference type="InterPro" id="IPR036196">
    <property type="entry name" value="Ptyr_pPase_sf"/>
</dbReference>
<evidence type="ECO:0000256" key="6">
    <source>
        <dbReference type="PIRSR" id="PIRSR617867-1"/>
    </source>
</evidence>
<feature type="active site" description="Proton donor" evidence="6">
    <location>
        <position position="116"/>
    </location>
</feature>
<feature type="active site" description="Nucleophile" evidence="6">
    <location>
        <position position="9"/>
    </location>
</feature>
<gene>
    <name evidence="8" type="ORF">VI08_17370</name>
</gene>
<evidence type="ECO:0000256" key="2">
    <source>
        <dbReference type="ARBA" id="ARBA00013064"/>
    </source>
</evidence>
<protein>
    <recommendedName>
        <fullName evidence="2">protein-tyrosine-phosphatase</fullName>
        <ecNumber evidence="2">3.1.3.48</ecNumber>
    </recommendedName>
</protein>
<dbReference type="EMBL" id="JZRB01000046">
    <property type="protein sequence ID" value="KJV27813.1"/>
    <property type="molecule type" value="Genomic_DNA"/>
</dbReference>
<dbReference type="OrthoDB" id="9784339at2"/>
<feature type="domain" description="Phosphotyrosine protein phosphatase I" evidence="7">
    <location>
        <begin position="3"/>
        <end position="142"/>
    </location>
</feature>
<evidence type="ECO:0000256" key="3">
    <source>
        <dbReference type="ARBA" id="ARBA00022801"/>
    </source>
</evidence>
<dbReference type="SUPFAM" id="SSF52788">
    <property type="entry name" value="Phosphotyrosine protein phosphatases I"/>
    <property type="match status" value="1"/>
</dbReference>
<accession>A0A0F3K9A3</accession>
<organism evidence="8 9">
    <name type="scientific">Luteibacter yeojuensis</name>
    <dbReference type="NCBI Taxonomy" id="345309"/>
    <lineage>
        <taxon>Bacteria</taxon>
        <taxon>Pseudomonadati</taxon>
        <taxon>Pseudomonadota</taxon>
        <taxon>Gammaproteobacteria</taxon>
        <taxon>Lysobacterales</taxon>
        <taxon>Rhodanobacteraceae</taxon>
        <taxon>Luteibacter</taxon>
    </lineage>
</organism>
<dbReference type="EC" id="3.1.3.48" evidence="2"/>
<dbReference type="GO" id="GO:0004725">
    <property type="term" value="F:protein tyrosine phosphatase activity"/>
    <property type="evidence" value="ECO:0007669"/>
    <property type="project" value="UniProtKB-EC"/>
</dbReference>
<keyword evidence="4" id="KW-0904">Protein phosphatase</keyword>
<name>A0A0F3K9A3_9GAMM</name>
<comment type="similarity">
    <text evidence="1">Belongs to the low molecular weight phosphotyrosine protein phosphatase family.</text>
</comment>
<dbReference type="InterPro" id="IPR017867">
    <property type="entry name" value="Tyr_phospatase_low_mol_wt"/>
</dbReference>
<dbReference type="InterPro" id="IPR023485">
    <property type="entry name" value="Ptyr_pPase"/>
</dbReference>
<proteinExistence type="inferred from homology"/>
<dbReference type="PATRIC" id="fig|345309.4.peg.3256"/>